<evidence type="ECO:0008006" key="3">
    <source>
        <dbReference type="Google" id="ProtNLM"/>
    </source>
</evidence>
<sequence length="193" mass="21345">MNMHITPDGTVAPSAARSSLLQPLALQHRPADTPALTRVSLAYVHQRFNLYLRFGQPEHTVQLDHWRRCAVFKPLANFCRVRWQANDHGTTLWQLMVLQAGAPLDTLQRLPGVRPGARLLLHAEGELKVRTVMQQIDAIEAQGIDACTVAAAYWCTLGNRLAAWTSGPSTAPLQLPAYTTDRHAPLLSTRALS</sequence>
<evidence type="ECO:0000313" key="2">
    <source>
        <dbReference type="Proteomes" id="UP001156903"/>
    </source>
</evidence>
<dbReference type="Pfam" id="PF11000">
    <property type="entry name" value="DUF2840"/>
    <property type="match status" value="1"/>
</dbReference>
<evidence type="ECO:0000313" key="1">
    <source>
        <dbReference type="EMBL" id="GLS13925.1"/>
    </source>
</evidence>
<organism evidence="1 2">
    <name type="scientific">Hydrogenophaga electricum</name>
    <dbReference type="NCBI Taxonomy" id="1230953"/>
    <lineage>
        <taxon>Bacteria</taxon>
        <taxon>Pseudomonadati</taxon>
        <taxon>Pseudomonadota</taxon>
        <taxon>Betaproteobacteria</taxon>
        <taxon>Burkholderiales</taxon>
        <taxon>Comamonadaceae</taxon>
        <taxon>Hydrogenophaga</taxon>
    </lineage>
</organism>
<gene>
    <name evidence="1" type="ORF">GCM10007935_13550</name>
</gene>
<reference evidence="2" key="1">
    <citation type="journal article" date="2019" name="Int. J. Syst. Evol. Microbiol.">
        <title>The Global Catalogue of Microorganisms (GCM) 10K type strain sequencing project: providing services to taxonomists for standard genome sequencing and annotation.</title>
        <authorList>
            <consortium name="The Broad Institute Genomics Platform"/>
            <consortium name="The Broad Institute Genome Sequencing Center for Infectious Disease"/>
            <person name="Wu L."/>
            <person name="Ma J."/>
        </authorList>
    </citation>
    <scope>NUCLEOTIDE SEQUENCE [LARGE SCALE GENOMIC DNA]</scope>
    <source>
        <strain evidence="2">NBRC 109341</strain>
    </source>
</reference>
<dbReference type="Proteomes" id="UP001156903">
    <property type="component" value="Unassembled WGS sequence"/>
</dbReference>
<comment type="caution">
    <text evidence="1">The sequence shown here is derived from an EMBL/GenBank/DDBJ whole genome shotgun (WGS) entry which is preliminary data.</text>
</comment>
<dbReference type="InterPro" id="IPR021263">
    <property type="entry name" value="DUF2840"/>
</dbReference>
<dbReference type="EMBL" id="BSPB01000007">
    <property type="protein sequence ID" value="GLS13925.1"/>
    <property type="molecule type" value="Genomic_DNA"/>
</dbReference>
<name>A0ABQ6C212_9BURK</name>
<accession>A0ABQ6C212</accession>
<keyword evidence="2" id="KW-1185">Reference proteome</keyword>
<proteinExistence type="predicted"/>
<protein>
    <recommendedName>
        <fullName evidence="3">Transposase</fullName>
    </recommendedName>
</protein>